<comment type="caution">
    <text evidence="2">The sequence shown here is derived from an EMBL/GenBank/DDBJ whole genome shotgun (WGS) entry which is preliminary data.</text>
</comment>
<evidence type="ECO:0000313" key="3">
    <source>
        <dbReference type="Proteomes" id="UP000529795"/>
    </source>
</evidence>
<organism evidence="2 3">
    <name type="scientific">Sphingomonas jinjuensis</name>
    <dbReference type="NCBI Taxonomy" id="535907"/>
    <lineage>
        <taxon>Bacteria</taxon>
        <taxon>Pseudomonadati</taxon>
        <taxon>Pseudomonadota</taxon>
        <taxon>Alphaproteobacteria</taxon>
        <taxon>Sphingomonadales</taxon>
        <taxon>Sphingomonadaceae</taxon>
        <taxon>Sphingomonas</taxon>
    </lineage>
</organism>
<reference evidence="2 3" key="1">
    <citation type="submission" date="2020-08" db="EMBL/GenBank/DDBJ databases">
        <title>Genomic Encyclopedia of Type Strains, Phase IV (KMG-IV): sequencing the most valuable type-strain genomes for metagenomic binning, comparative biology and taxonomic classification.</title>
        <authorList>
            <person name="Goeker M."/>
        </authorList>
    </citation>
    <scope>NUCLEOTIDE SEQUENCE [LARGE SCALE GENOMIC DNA]</scope>
    <source>
        <strain evidence="2 3">YC6723</strain>
    </source>
</reference>
<accession>A0A840FES2</accession>
<name>A0A840FES2_9SPHN</name>
<evidence type="ECO:0000256" key="1">
    <source>
        <dbReference type="SAM" id="SignalP"/>
    </source>
</evidence>
<dbReference type="Proteomes" id="UP000529795">
    <property type="component" value="Unassembled WGS sequence"/>
</dbReference>
<dbReference type="AlphaFoldDB" id="A0A840FES2"/>
<feature type="chain" id="PRO_5032645441" evidence="1">
    <location>
        <begin position="26"/>
        <end position="83"/>
    </location>
</feature>
<protein>
    <submittedName>
        <fullName evidence="2">Carbohydrate-binding DOMON domain-containing protein</fullName>
    </submittedName>
</protein>
<evidence type="ECO:0000313" key="2">
    <source>
        <dbReference type="EMBL" id="MBB4154234.1"/>
    </source>
</evidence>
<keyword evidence="3" id="KW-1185">Reference proteome</keyword>
<keyword evidence="1" id="KW-0732">Signal</keyword>
<proteinExistence type="predicted"/>
<feature type="signal peptide" evidence="1">
    <location>
        <begin position="1"/>
        <end position="25"/>
    </location>
</feature>
<dbReference type="EMBL" id="JACIEV010000005">
    <property type="protein sequence ID" value="MBB4154234.1"/>
    <property type="molecule type" value="Genomic_DNA"/>
</dbReference>
<gene>
    <name evidence="2" type="ORF">GGQ80_002144</name>
</gene>
<sequence length="83" mass="8500">MTKSLPFILLSAGAMIAGTAAIADAQTATKTTTKTTTQRAANGQFVKKTTTSGKMVTTKLANGKSVTYDCGKPGNATKAVCKK</sequence>
<dbReference type="RefSeq" id="WP_183984557.1">
    <property type="nucleotide sequence ID" value="NZ_JACIEV010000005.1"/>
</dbReference>